<dbReference type="HOGENOM" id="CLU_3381490_0_0_6"/>
<protein>
    <submittedName>
        <fullName evidence="2">Uncharacterized protein</fullName>
    </submittedName>
</protein>
<dbReference type="KEGG" id="cza:CYCME_0950"/>
<gene>
    <name evidence="2" type="ORF">CYCME_0950</name>
</gene>
<dbReference type="AlphaFoldDB" id="S5TWC8"/>
<name>S5TWC8_9GAMM</name>
<evidence type="ECO:0000313" key="2">
    <source>
        <dbReference type="EMBL" id="AGS39283.1"/>
    </source>
</evidence>
<evidence type="ECO:0000256" key="1">
    <source>
        <dbReference type="SAM" id="MobiDB-lite"/>
    </source>
</evidence>
<keyword evidence="3" id="KW-1185">Reference proteome</keyword>
<proteinExistence type="predicted"/>
<reference evidence="2 3" key="1">
    <citation type="submission" date="2013-05" db="EMBL/GenBank/DDBJ databases">
        <title>Between feast and famine: a lifestyle of most important marine PAH-degrading bacterium Cycloclasticus sp. 7ME.</title>
        <authorList>
            <person name="Yakimov M.M."/>
            <person name="Messina E."/>
            <person name="Genovese M."/>
            <person name="Denaro R."/>
            <person name="Crisafi F."/>
            <person name="Russo D."/>
            <person name="Cappello S."/>
            <person name="Santisi S."/>
            <person name="Smedile F."/>
            <person name="Golyshina O.V."/>
            <person name="Tran H."/>
            <person name="Pieper D.H."/>
            <person name="Golyshin P.N."/>
            <person name="Giuliano L."/>
        </authorList>
    </citation>
    <scope>NUCLEOTIDE SEQUENCE [LARGE SCALE GENOMIC DNA]</scope>
    <source>
        <strain evidence="2 3">78-ME</strain>
    </source>
</reference>
<reference evidence="3" key="2">
    <citation type="journal article" date="2016" name="Environ. Microbiol. Rep.">
        <title>Analysis of defence systems and a conjugative IncP-1 plasmid in the marine polyaromatic hydrocarbons-degrading bacterium Cycloclasticus sp. 78-ME.</title>
        <authorList>
            <person name="Yakimov M.M."/>
            <person name="Crisafi F."/>
            <person name="Messina E."/>
            <person name="Smedile F."/>
            <person name="Lopatina A."/>
            <person name="Denaro R."/>
            <person name="Pieper D.H."/>
            <person name="Golyshin P.N."/>
            <person name="Giuliano L."/>
        </authorList>
    </citation>
    <scope>NUCLEOTIDE SEQUENCE [LARGE SCALE GENOMIC DNA]</scope>
    <source>
        <strain evidence="3">78-ME</strain>
    </source>
</reference>
<sequence>MLTHRLLTSPRNIKGVDDKSNPPYSQPKLHLKS</sequence>
<dbReference type="Proteomes" id="UP000015380">
    <property type="component" value="Chromosome"/>
</dbReference>
<organism evidence="2 3">
    <name type="scientific">Cycloclasticus zancles 78-ME</name>
    <dbReference type="NCBI Taxonomy" id="1198232"/>
    <lineage>
        <taxon>Bacteria</taxon>
        <taxon>Pseudomonadati</taxon>
        <taxon>Pseudomonadota</taxon>
        <taxon>Gammaproteobacteria</taxon>
        <taxon>Thiotrichales</taxon>
        <taxon>Piscirickettsiaceae</taxon>
        <taxon>Cycloclasticus</taxon>
    </lineage>
</organism>
<evidence type="ECO:0000313" key="3">
    <source>
        <dbReference type="Proteomes" id="UP000015380"/>
    </source>
</evidence>
<dbReference type="EMBL" id="CP005996">
    <property type="protein sequence ID" value="AGS39283.1"/>
    <property type="molecule type" value="Genomic_DNA"/>
</dbReference>
<accession>S5TWC8</accession>
<feature type="region of interest" description="Disordered" evidence="1">
    <location>
        <begin position="1"/>
        <end position="33"/>
    </location>
</feature>